<dbReference type="GeneID" id="108673567"/>
<feature type="chain" id="PRO_5034683822" description="lysozyme" evidence="8">
    <location>
        <begin position="21"/>
        <end position="147"/>
    </location>
</feature>
<reference evidence="11" key="1">
    <citation type="submission" date="2025-08" db="UniProtKB">
        <authorList>
            <consortium name="RefSeq"/>
        </authorList>
    </citation>
    <scope>IDENTIFICATION</scope>
    <source>
        <tissue evidence="11">Whole organism</tissue>
    </source>
</reference>
<dbReference type="GO" id="GO:0003796">
    <property type="term" value="F:lysozyme activity"/>
    <property type="evidence" value="ECO:0007669"/>
    <property type="project" value="UniProtKB-EC"/>
</dbReference>
<evidence type="ECO:0000313" key="10">
    <source>
        <dbReference type="Proteomes" id="UP000694843"/>
    </source>
</evidence>
<dbReference type="PROSITE" id="PS00128">
    <property type="entry name" value="GLYCOSYL_HYDROL_F22_1"/>
    <property type="match status" value="1"/>
</dbReference>
<dbReference type="OMA" id="WACIADH"/>
<dbReference type="EC" id="3.2.1.17" evidence="3"/>
<keyword evidence="6" id="KW-0326">Glycosidase</keyword>
<name>A0A8B7NT69_HYAAZ</name>
<dbReference type="PANTHER" id="PTHR11407">
    <property type="entry name" value="LYSOZYME C"/>
    <property type="match status" value="1"/>
</dbReference>
<dbReference type="PANTHER" id="PTHR11407:SF63">
    <property type="entry name" value="LYSOZYME C"/>
    <property type="match status" value="1"/>
</dbReference>
<dbReference type="FunFam" id="1.10.530.10:FF:000001">
    <property type="entry name" value="Lysozyme C"/>
    <property type="match status" value="1"/>
</dbReference>
<keyword evidence="10" id="KW-1185">Reference proteome</keyword>
<comment type="similarity">
    <text evidence="2 7">Belongs to the glycosyl hydrolase 22 family.</text>
</comment>
<feature type="domain" description="Glycosyl hydrolases family 22 (GH22)" evidence="9">
    <location>
        <begin position="93"/>
        <end position="111"/>
    </location>
</feature>
<dbReference type="InterPro" id="IPR001916">
    <property type="entry name" value="Glyco_hydro_22"/>
</dbReference>
<dbReference type="AlphaFoldDB" id="A0A8B7NT69"/>
<evidence type="ECO:0000256" key="7">
    <source>
        <dbReference type="RuleBase" id="RU004440"/>
    </source>
</evidence>
<keyword evidence="6" id="KW-0378">Hydrolase</keyword>
<dbReference type="OrthoDB" id="17373at2759"/>
<evidence type="ECO:0000256" key="1">
    <source>
        <dbReference type="ARBA" id="ARBA00000632"/>
    </source>
</evidence>
<evidence type="ECO:0000256" key="4">
    <source>
        <dbReference type="ARBA" id="ARBA00022638"/>
    </source>
</evidence>
<evidence type="ECO:0000256" key="2">
    <source>
        <dbReference type="ARBA" id="ARBA00010859"/>
    </source>
</evidence>
<dbReference type="Proteomes" id="UP000694843">
    <property type="component" value="Unplaced"/>
</dbReference>
<accession>A0A8B7NT69</accession>
<evidence type="ECO:0000256" key="3">
    <source>
        <dbReference type="ARBA" id="ARBA00012732"/>
    </source>
</evidence>
<dbReference type="KEGG" id="hazt:108673567"/>
<keyword evidence="5" id="KW-1015">Disulfide bond</keyword>
<evidence type="ECO:0000313" key="11">
    <source>
        <dbReference type="RefSeq" id="XP_018016907.1"/>
    </source>
</evidence>
<dbReference type="GO" id="GO:0042742">
    <property type="term" value="P:defense response to bacterium"/>
    <property type="evidence" value="ECO:0007669"/>
    <property type="project" value="UniProtKB-KW"/>
</dbReference>
<proteinExistence type="inferred from homology"/>
<evidence type="ECO:0000256" key="6">
    <source>
        <dbReference type="ARBA" id="ARBA00023295"/>
    </source>
</evidence>
<evidence type="ECO:0000259" key="9">
    <source>
        <dbReference type="PROSITE" id="PS00128"/>
    </source>
</evidence>
<dbReference type="GO" id="GO:0031640">
    <property type="term" value="P:killing of cells of another organism"/>
    <property type="evidence" value="ECO:0007669"/>
    <property type="project" value="UniProtKB-KW"/>
</dbReference>
<organism evidence="10 11">
    <name type="scientific">Hyalella azteca</name>
    <name type="common">Amphipod</name>
    <dbReference type="NCBI Taxonomy" id="294128"/>
    <lineage>
        <taxon>Eukaryota</taxon>
        <taxon>Metazoa</taxon>
        <taxon>Ecdysozoa</taxon>
        <taxon>Arthropoda</taxon>
        <taxon>Crustacea</taxon>
        <taxon>Multicrustacea</taxon>
        <taxon>Malacostraca</taxon>
        <taxon>Eumalacostraca</taxon>
        <taxon>Peracarida</taxon>
        <taxon>Amphipoda</taxon>
        <taxon>Senticaudata</taxon>
        <taxon>Talitrida</taxon>
        <taxon>Talitroidea</taxon>
        <taxon>Hyalellidae</taxon>
        <taxon>Hyalella</taxon>
    </lineage>
</organism>
<dbReference type="InterPro" id="IPR000974">
    <property type="entry name" value="Glyco_hydro_22_lys"/>
</dbReference>
<dbReference type="InterPro" id="IPR023346">
    <property type="entry name" value="Lysozyme-like_dom_sf"/>
</dbReference>
<protein>
    <recommendedName>
        <fullName evidence="3">lysozyme</fullName>
        <ecNumber evidence="3">3.2.1.17</ecNumber>
    </recommendedName>
</protein>
<comment type="catalytic activity">
    <reaction evidence="1">
        <text>Hydrolysis of (1-&gt;4)-beta-linkages between N-acetylmuramic acid and N-acetyl-D-glucosamine residues in a peptidoglycan and between N-acetyl-D-glucosamine residues in chitodextrins.</text>
        <dbReference type="EC" id="3.2.1.17"/>
    </reaction>
</comment>
<dbReference type="RefSeq" id="XP_018016907.1">
    <property type="nucleotide sequence ID" value="XM_018161418.2"/>
</dbReference>
<dbReference type="PRINTS" id="PR00137">
    <property type="entry name" value="LYSOZYME"/>
</dbReference>
<dbReference type="Gene3D" id="1.10.530.10">
    <property type="match status" value="1"/>
</dbReference>
<dbReference type="PRINTS" id="PR00135">
    <property type="entry name" value="LYZLACT"/>
</dbReference>
<dbReference type="SMART" id="SM00263">
    <property type="entry name" value="LYZ1"/>
    <property type="match status" value="1"/>
</dbReference>
<feature type="signal peptide" evidence="8">
    <location>
        <begin position="1"/>
        <end position="20"/>
    </location>
</feature>
<keyword evidence="4" id="KW-0081">Bacteriolytic enzyme</keyword>
<dbReference type="InterPro" id="IPR019799">
    <property type="entry name" value="Glyco_hydro_22_CS"/>
</dbReference>
<dbReference type="SUPFAM" id="SSF53955">
    <property type="entry name" value="Lysozyme-like"/>
    <property type="match status" value="1"/>
</dbReference>
<keyword evidence="8" id="KW-0732">Signal</keyword>
<evidence type="ECO:0000256" key="8">
    <source>
        <dbReference type="SAM" id="SignalP"/>
    </source>
</evidence>
<sequence length="147" mass="16412">MRFLAAILLAVVSLSPPSSGKVYSQCELAKELKCVYGFAESSLADWVCLVQHASAYNTTALTVNGGRPRSRNYGLFQITDYYWCESAIGTNECNIACSRLADDDIADDVACAKEIFRRQQFRAWSGWRSYCENKNLSSYTRGCNLTC</sequence>
<gene>
    <name evidence="11" type="primary">LOC108673567</name>
</gene>
<dbReference type="PROSITE" id="PS51348">
    <property type="entry name" value="GLYCOSYL_HYDROL_F22_2"/>
    <property type="match status" value="1"/>
</dbReference>
<evidence type="ECO:0000256" key="5">
    <source>
        <dbReference type="ARBA" id="ARBA00023157"/>
    </source>
</evidence>
<dbReference type="Pfam" id="PF00062">
    <property type="entry name" value="Lys"/>
    <property type="match status" value="1"/>
</dbReference>
<keyword evidence="4" id="KW-0929">Antimicrobial</keyword>